<dbReference type="EMBL" id="JAWDJW010011057">
    <property type="protein sequence ID" value="KAK3045076.1"/>
    <property type="molecule type" value="Genomic_DNA"/>
</dbReference>
<keyword evidence="2" id="KW-1185">Reference proteome</keyword>
<accession>A0ACC3CUY3</accession>
<name>A0ACC3CUY3_9PEZI</name>
<sequence>QHSFVRSLHLNERNARAWTNLGVLYLLQNDVELAHQAFSRAQSTDPDYAHAWLGEGLIALLYNQPKEAFLHFTHAFEIAPSDILIPKKQYSTSSFDLLLSSSSSSVLAESKDLTHLIQPLFALQQLRSLSPSSDAYLHLSSLFLERVDAHDEAVAALTSLCARAEAEYEVSESTQTLARFAQAKADLARNKLAAQDYAGAVEDAETALDLTASEGDGDGVGKAGGEDKQKVRLSAHLTAGLAHFYLEDTDASLSAFKSALTESGADADVVCLLAQVLWAKGGKDEKNVAREQLFEAVEKHQGHVGVLTLLGAMVTLEGDVDGMDAVREELEALRMSSDVSSEQRRKVEQVLDAIAALSPAGDVARHVAELNEAQKAVMVSPSAPVGWHQLAQLADEDEAAPAEMALLNARRNVPPRGEVGPEELAGMYAGTGRIGD</sequence>
<reference evidence="1" key="1">
    <citation type="submission" date="2024-09" db="EMBL/GenBank/DDBJ databases">
        <title>Black Yeasts Isolated from many extreme environments.</title>
        <authorList>
            <person name="Coleine C."/>
            <person name="Stajich J.E."/>
            <person name="Selbmann L."/>
        </authorList>
    </citation>
    <scope>NUCLEOTIDE SEQUENCE</scope>
    <source>
        <strain evidence="1">CCFEE 5737</strain>
    </source>
</reference>
<organism evidence="1 2">
    <name type="scientific">Coniosporium uncinatum</name>
    <dbReference type="NCBI Taxonomy" id="93489"/>
    <lineage>
        <taxon>Eukaryota</taxon>
        <taxon>Fungi</taxon>
        <taxon>Dikarya</taxon>
        <taxon>Ascomycota</taxon>
        <taxon>Pezizomycotina</taxon>
        <taxon>Dothideomycetes</taxon>
        <taxon>Dothideomycetes incertae sedis</taxon>
        <taxon>Coniosporium</taxon>
    </lineage>
</organism>
<dbReference type="Proteomes" id="UP001186974">
    <property type="component" value="Unassembled WGS sequence"/>
</dbReference>
<evidence type="ECO:0000313" key="2">
    <source>
        <dbReference type="Proteomes" id="UP001186974"/>
    </source>
</evidence>
<evidence type="ECO:0000313" key="1">
    <source>
        <dbReference type="EMBL" id="KAK3045076.1"/>
    </source>
</evidence>
<comment type="caution">
    <text evidence="1">The sequence shown here is derived from an EMBL/GenBank/DDBJ whole genome shotgun (WGS) entry which is preliminary data.</text>
</comment>
<protein>
    <submittedName>
        <fullName evidence="1">Uncharacterized protein</fullName>
    </submittedName>
</protein>
<proteinExistence type="predicted"/>
<gene>
    <name evidence="1" type="ORF">LTS18_014629</name>
</gene>
<feature type="non-terminal residue" evidence="1">
    <location>
        <position position="1"/>
    </location>
</feature>
<feature type="non-terminal residue" evidence="1">
    <location>
        <position position="436"/>
    </location>
</feature>